<dbReference type="OrthoDB" id="9805514at2"/>
<feature type="transmembrane region" description="Helical" evidence="9">
    <location>
        <begin position="56"/>
        <end position="74"/>
    </location>
</feature>
<keyword evidence="8 9" id="KW-0472">Membrane</keyword>
<dbReference type="Pfam" id="PF02653">
    <property type="entry name" value="BPD_transp_2"/>
    <property type="match status" value="1"/>
</dbReference>
<feature type="transmembrane region" description="Helical" evidence="9">
    <location>
        <begin position="80"/>
        <end position="102"/>
    </location>
</feature>
<dbReference type="AlphaFoldDB" id="A0A225MYU6"/>
<dbReference type="PROSITE" id="PS50893">
    <property type="entry name" value="ABC_TRANSPORTER_2"/>
    <property type="match status" value="1"/>
</dbReference>
<sequence>MKTAPSLQVIGIFTLLAITVPFWGSGYTINLLTQIFLFGFLALAWNFMALTGLISLGHAAFFGVGGYAAAWLFIAHGVPLVQGALTGAVIAMLLASIVYWMVFRTGLRGIYFSGLTLVLAEALRFAAVNAPFLGRSQGLELSGLRLPPFLLYGLTLLALTLTAVGTWYLLRSSLGYRLRAVRENEHAAEALGVQTFRVKLTVTLLSAALTAIGGAMNVVLLYFVEPESDFGLMLSLNLLLGTFVGGMGTVLGPPVGIALLFGLREAIAHLGAALSLGSSGIYSLQQVLYGAILMVVVVTMPEGIVPKVSQWLHARRRSDATAPKVADTQAMPVPAHRVEIGGAGVRAAVASTEIDDYLQVNNVTLSFRGLVALSDVSFSLKRGEILGLIGPNGAGKTTMFNVISGIFRPDHGSIRFGQEPLSGLHPHEVCRRGVARTFQVVQPFGGMTVMENALIGALSRHTNKTQAQEAALAALAQVNLYAKRDQAAASLTLQDRKMLEFARALATEPKLILLDEVMAGLTPQEQSQIADKILEIRDEGISFLLVEHAMRAVMRLSDRIVVLDHGKVIATGLPAEIAENTKVVNCYLGRSLAHVPVAVPA</sequence>
<dbReference type="EMBL" id="NJIH01000001">
    <property type="protein sequence ID" value="OWT66395.1"/>
    <property type="molecule type" value="Genomic_DNA"/>
</dbReference>
<reference evidence="12" key="1">
    <citation type="submission" date="2017-06" db="EMBL/GenBank/DDBJ databases">
        <title>Herbaspirillum phytohormonus sp. nov., isolated from the root nodule of Robinia pseudoacacia in lead-zinc mine.</title>
        <authorList>
            <person name="Fan M."/>
            <person name="Lin Y."/>
        </authorList>
    </citation>
    <scope>NUCLEOTIDE SEQUENCE [LARGE SCALE GENOMIC DNA]</scope>
    <source>
        <strain evidence="12">SC-089</strain>
    </source>
</reference>
<feature type="transmembrane region" description="Helical" evidence="9">
    <location>
        <begin position="7"/>
        <end position="25"/>
    </location>
</feature>
<evidence type="ECO:0000256" key="1">
    <source>
        <dbReference type="ARBA" id="ARBA00004651"/>
    </source>
</evidence>
<dbReference type="InterPro" id="IPR003593">
    <property type="entry name" value="AAA+_ATPase"/>
</dbReference>
<accession>A0A225MYU6</accession>
<evidence type="ECO:0000313" key="12">
    <source>
        <dbReference type="Proteomes" id="UP000214603"/>
    </source>
</evidence>
<keyword evidence="12" id="KW-1185">Reference proteome</keyword>
<keyword evidence="7 9" id="KW-1133">Transmembrane helix</keyword>
<name>A0A225MYU6_9BURK</name>
<evidence type="ECO:0000256" key="9">
    <source>
        <dbReference type="SAM" id="Phobius"/>
    </source>
</evidence>
<dbReference type="InterPro" id="IPR003439">
    <property type="entry name" value="ABC_transporter-like_ATP-bd"/>
</dbReference>
<evidence type="ECO:0000256" key="6">
    <source>
        <dbReference type="ARBA" id="ARBA00022840"/>
    </source>
</evidence>
<dbReference type="GO" id="GO:0015188">
    <property type="term" value="F:L-isoleucine transmembrane transporter activity"/>
    <property type="evidence" value="ECO:0007669"/>
    <property type="project" value="TreeGrafter"/>
</dbReference>
<gene>
    <name evidence="11" type="ORF">CEY11_01290</name>
</gene>
<keyword evidence="3" id="KW-1003">Cell membrane</keyword>
<dbReference type="PANTHER" id="PTHR45772">
    <property type="entry name" value="CONSERVED COMPONENT OF ABC TRANSPORTER FOR NATURAL AMINO ACIDS-RELATED"/>
    <property type="match status" value="1"/>
</dbReference>
<evidence type="ECO:0000256" key="8">
    <source>
        <dbReference type="ARBA" id="ARBA00023136"/>
    </source>
</evidence>
<evidence type="ECO:0000259" key="10">
    <source>
        <dbReference type="PROSITE" id="PS50893"/>
    </source>
</evidence>
<dbReference type="InterPro" id="IPR001851">
    <property type="entry name" value="ABC_transp_permease"/>
</dbReference>
<feature type="transmembrane region" description="Helical" evidence="9">
    <location>
        <begin position="202"/>
        <end position="224"/>
    </location>
</feature>
<keyword evidence="4 9" id="KW-0812">Transmembrane</keyword>
<dbReference type="CDD" id="cd03219">
    <property type="entry name" value="ABC_Mj1267_LivG_branched"/>
    <property type="match status" value="1"/>
</dbReference>
<dbReference type="RefSeq" id="WP_088601521.1">
    <property type="nucleotide sequence ID" value="NZ_NJIH01000001.1"/>
</dbReference>
<evidence type="ECO:0000256" key="7">
    <source>
        <dbReference type="ARBA" id="ARBA00022989"/>
    </source>
</evidence>
<dbReference type="CDD" id="cd06581">
    <property type="entry name" value="TM_PBP1_LivM_like"/>
    <property type="match status" value="1"/>
</dbReference>
<dbReference type="GO" id="GO:0015192">
    <property type="term" value="F:L-phenylalanine transmembrane transporter activity"/>
    <property type="evidence" value="ECO:0007669"/>
    <property type="project" value="TreeGrafter"/>
</dbReference>
<dbReference type="PANTHER" id="PTHR45772:SF7">
    <property type="entry name" value="AMINO ACID ABC TRANSPORTER ATP-BINDING PROTEIN"/>
    <property type="match status" value="1"/>
</dbReference>
<dbReference type="GO" id="GO:0005304">
    <property type="term" value="F:L-valine transmembrane transporter activity"/>
    <property type="evidence" value="ECO:0007669"/>
    <property type="project" value="TreeGrafter"/>
</dbReference>
<dbReference type="SMART" id="SM00382">
    <property type="entry name" value="AAA"/>
    <property type="match status" value="1"/>
</dbReference>
<evidence type="ECO:0000256" key="3">
    <source>
        <dbReference type="ARBA" id="ARBA00022475"/>
    </source>
</evidence>
<organism evidence="11 12">
    <name type="scientific">Candidimonas nitroreducens</name>
    <dbReference type="NCBI Taxonomy" id="683354"/>
    <lineage>
        <taxon>Bacteria</taxon>
        <taxon>Pseudomonadati</taxon>
        <taxon>Pseudomonadota</taxon>
        <taxon>Betaproteobacteria</taxon>
        <taxon>Burkholderiales</taxon>
        <taxon>Alcaligenaceae</taxon>
        <taxon>Candidimonas</taxon>
    </lineage>
</organism>
<dbReference type="Pfam" id="PF00005">
    <property type="entry name" value="ABC_tran"/>
    <property type="match status" value="1"/>
</dbReference>
<feature type="domain" description="ABC transporter" evidence="10">
    <location>
        <begin position="358"/>
        <end position="590"/>
    </location>
</feature>
<feature type="transmembrane region" description="Helical" evidence="9">
    <location>
        <begin position="230"/>
        <end position="251"/>
    </location>
</feature>
<evidence type="ECO:0000313" key="11">
    <source>
        <dbReference type="EMBL" id="OWT66395.1"/>
    </source>
</evidence>
<evidence type="ECO:0000256" key="4">
    <source>
        <dbReference type="ARBA" id="ARBA00022692"/>
    </source>
</evidence>
<dbReference type="GO" id="GO:0016887">
    <property type="term" value="F:ATP hydrolysis activity"/>
    <property type="evidence" value="ECO:0007669"/>
    <property type="project" value="InterPro"/>
</dbReference>
<comment type="subcellular location">
    <subcellularLocation>
        <location evidence="1">Cell membrane</location>
        <topology evidence="1">Multi-pass membrane protein</topology>
    </subcellularLocation>
</comment>
<dbReference type="GO" id="GO:0005886">
    <property type="term" value="C:plasma membrane"/>
    <property type="evidence" value="ECO:0007669"/>
    <property type="project" value="UniProtKB-SubCell"/>
</dbReference>
<dbReference type="GO" id="GO:1903805">
    <property type="term" value="P:L-valine import across plasma membrane"/>
    <property type="evidence" value="ECO:0007669"/>
    <property type="project" value="TreeGrafter"/>
</dbReference>
<dbReference type="InterPro" id="IPR051120">
    <property type="entry name" value="ABC_AA/LPS_Transport"/>
</dbReference>
<dbReference type="InterPro" id="IPR027417">
    <property type="entry name" value="P-loop_NTPase"/>
</dbReference>
<comment type="caution">
    <text evidence="11">The sequence shown here is derived from an EMBL/GenBank/DDBJ whole genome shotgun (WGS) entry which is preliminary data.</text>
</comment>
<dbReference type="SUPFAM" id="SSF52540">
    <property type="entry name" value="P-loop containing nucleoside triphosphate hydrolases"/>
    <property type="match status" value="1"/>
</dbReference>
<dbReference type="GO" id="GO:1903806">
    <property type="term" value="P:L-isoleucine import across plasma membrane"/>
    <property type="evidence" value="ECO:0007669"/>
    <property type="project" value="TreeGrafter"/>
</dbReference>
<feature type="transmembrane region" description="Helical" evidence="9">
    <location>
        <begin position="109"/>
        <end position="129"/>
    </location>
</feature>
<proteinExistence type="predicted"/>
<evidence type="ECO:0000256" key="5">
    <source>
        <dbReference type="ARBA" id="ARBA00022741"/>
    </source>
</evidence>
<dbReference type="GO" id="GO:0015808">
    <property type="term" value="P:L-alanine transport"/>
    <property type="evidence" value="ECO:0007669"/>
    <property type="project" value="TreeGrafter"/>
</dbReference>
<dbReference type="GO" id="GO:0042941">
    <property type="term" value="P:D-alanine transmembrane transport"/>
    <property type="evidence" value="ECO:0007669"/>
    <property type="project" value="TreeGrafter"/>
</dbReference>
<keyword evidence="5" id="KW-0547">Nucleotide-binding</keyword>
<dbReference type="Proteomes" id="UP000214603">
    <property type="component" value="Unassembled WGS sequence"/>
</dbReference>
<keyword evidence="6" id="KW-0067">ATP-binding</keyword>
<dbReference type="InterPro" id="IPR043428">
    <property type="entry name" value="LivM-like"/>
</dbReference>
<evidence type="ECO:0000256" key="2">
    <source>
        <dbReference type="ARBA" id="ARBA00022448"/>
    </source>
</evidence>
<protein>
    <recommendedName>
        <fullName evidence="10">ABC transporter domain-containing protein</fullName>
    </recommendedName>
</protein>
<feature type="transmembrane region" description="Helical" evidence="9">
    <location>
        <begin position="149"/>
        <end position="170"/>
    </location>
</feature>
<dbReference type="Gene3D" id="3.40.50.300">
    <property type="entry name" value="P-loop containing nucleotide triphosphate hydrolases"/>
    <property type="match status" value="1"/>
</dbReference>
<dbReference type="GO" id="GO:0005524">
    <property type="term" value="F:ATP binding"/>
    <property type="evidence" value="ECO:0007669"/>
    <property type="project" value="UniProtKB-KW"/>
</dbReference>
<keyword evidence="2" id="KW-0813">Transport</keyword>